<keyword evidence="1" id="KW-0812">Transmembrane</keyword>
<dbReference type="AlphaFoldDB" id="A0A1H8G1Y8"/>
<keyword evidence="1" id="KW-0472">Membrane</keyword>
<dbReference type="STRING" id="245187.SAMN04488003_11476"/>
<dbReference type="InterPro" id="IPR009506">
    <property type="entry name" value="YjiS-like"/>
</dbReference>
<feature type="domain" description="YjiS-like" evidence="2">
    <location>
        <begin position="27"/>
        <end position="61"/>
    </location>
</feature>
<sequence>MATLTATHNNPGLTAGAGVSLFTMSLARLNAWNDARITRKSLQRLSARELDDIGLSFADIDAVANGGLRR</sequence>
<dbReference type="RefSeq" id="WP_089903629.1">
    <property type="nucleotide sequence ID" value="NZ_FOCI01000014.1"/>
</dbReference>
<protein>
    <submittedName>
        <fullName evidence="3">Uncharacterized conserved protein YjiS, DUF1127 family</fullName>
    </submittedName>
</protein>
<feature type="transmembrane region" description="Helical" evidence="1">
    <location>
        <begin position="12"/>
        <end position="31"/>
    </location>
</feature>
<dbReference type="OrthoDB" id="8116725at2"/>
<keyword evidence="1" id="KW-1133">Transmembrane helix</keyword>
<dbReference type="Pfam" id="PF06568">
    <property type="entry name" value="YjiS-like"/>
    <property type="match status" value="1"/>
</dbReference>
<organism evidence="3 4">
    <name type="scientific">Loktanella fryxellensis</name>
    <dbReference type="NCBI Taxonomy" id="245187"/>
    <lineage>
        <taxon>Bacteria</taxon>
        <taxon>Pseudomonadati</taxon>
        <taxon>Pseudomonadota</taxon>
        <taxon>Alphaproteobacteria</taxon>
        <taxon>Rhodobacterales</taxon>
        <taxon>Roseobacteraceae</taxon>
        <taxon>Loktanella</taxon>
    </lineage>
</organism>
<proteinExistence type="predicted"/>
<name>A0A1H8G1Y8_9RHOB</name>
<gene>
    <name evidence="3" type="ORF">SAMN04488003_11476</name>
</gene>
<dbReference type="EMBL" id="FOCI01000014">
    <property type="protein sequence ID" value="SEN37962.1"/>
    <property type="molecule type" value="Genomic_DNA"/>
</dbReference>
<evidence type="ECO:0000259" key="2">
    <source>
        <dbReference type="Pfam" id="PF06568"/>
    </source>
</evidence>
<reference evidence="3 4" key="1">
    <citation type="submission" date="2016-10" db="EMBL/GenBank/DDBJ databases">
        <authorList>
            <person name="de Groot N.N."/>
        </authorList>
    </citation>
    <scope>NUCLEOTIDE SEQUENCE [LARGE SCALE GENOMIC DNA]</scope>
    <source>
        <strain evidence="3 4">DSM 16213</strain>
    </source>
</reference>
<keyword evidence="4" id="KW-1185">Reference proteome</keyword>
<evidence type="ECO:0000313" key="4">
    <source>
        <dbReference type="Proteomes" id="UP000199585"/>
    </source>
</evidence>
<evidence type="ECO:0000256" key="1">
    <source>
        <dbReference type="SAM" id="Phobius"/>
    </source>
</evidence>
<evidence type="ECO:0000313" key="3">
    <source>
        <dbReference type="EMBL" id="SEN37962.1"/>
    </source>
</evidence>
<accession>A0A1H8G1Y8</accession>
<dbReference type="Proteomes" id="UP000199585">
    <property type="component" value="Unassembled WGS sequence"/>
</dbReference>